<dbReference type="SMART" id="SM00829">
    <property type="entry name" value="PKS_ER"/>
    <property type="match status" value="1"/>
</dbReference>
<evidence type="ECO:0000313" key="4">
    <source>
        <dbReference type="Proteomes" id="UP001172737"/>
    </source>
</evidence>
<dbReference type="InterPro" id="IPR051603">
    <property type="entry name" value="Zinc-ADH_QOR/CCCR"/>
</dbReference>
<dbReference type="InterPro" id="IPR020843">
    <property type="entry name" value="ER"/>
</dbReference>
<dbReference type="InterPro" id="IPR036291">
    <property type="entry name" value="NAD(P)-bd_dom_sf"/>
</dbReference>
<dbReference type="PANTHER" id="PTHR44154:SF1">
    <property type="entry name" value="QUINONE OXIDOREDUCTASE"/>
    <property type="match status" value="1"/>
</dbReference>
<comment type="caution">
    <text evidence="3">The sequence shown here is derived from an EMBL/GenBank/DDBJ whole genome shotgun (WGS) entry which is preliminary data.</text>
</comment>
<dbReference type="RefSeq" id="WP_301144467.1">
    <property type="nucleotide sequence ID" value="NZ_JAUHPX010000001.1"/>
</dbReference>
<dbReference type="AlphaFoldDB" id="A0AAW7M4X8"/>
<evidence type="ECO:0000256" key="1">
    <source>
        <dbReference type="ARBA" id="ARBA00022857"/>
    </source>
</evidence>
<dbReference type="EMBL" id="JAUHPX010000001">
    <property type="protein sequence ID" value="MDN4486886.1"/>
    <property type="molecule type" value="Genomic_DNA"/>
</dbReference>
<keyword evidence="4" id="KW-1185">Reference proteome</keyword>
<protein>
    <submittedName>
        <fullName evidence="3">Zinc-binding dehydrogenase</fullName>
    </submittedName>
</protein>
<accession>A0AAW7M4X8</accession>
<sequence>MRALLLEAPGDPSGLRLGEIEPPALDPGAVLIAVEACGLNPVDASTARSGHPAWTYPHVPGLDIVGRVEAVGEAVGHLGAGDRVAVHTDLRRGGGLGELAAVDARAVALVPAGLGPVEAAALPCAGLTALQAVARRLDVEPGDTVLVTGGSGGVGGFAVQLAVLAGARVIATASAAHHEAVRELGAHDVIDYRSEDVAARVRELTGGRGVDAVVDTVSARSATENLSLLAHGGGIACVAGRADLSAVPPFTTAPSVHEIALGAAHAADDERSVAWLAEGLELLMDLVVAEEVDPLVTATVTLAEAPAALARVGERHTRGKVVAVLTEH</sequence>
<dbReference type="InterPro" id="IPR011032">
    <property type="entry name" value="GroES-like_sf"/>
</dbReference>
<dbReference type="Gene3D" id="3.90.180.10">
    <property type="entry name" value="Medium-chain alcohol dehydrogenases, catalytic domain"/>
    <property type="match status" value="1"/>
</dbReference>
<dbReference type="SUPFAM" id="SSF51735">
    <property type="entry name" value="NAD(P)-binding Rossmann-fold domains"/>
    <property type="match status" value="1"/>
</dbReference>
<dbReference type="Proteomes" id="UP001172737">
    <property type="component" value="Unassembled WGS sequence"/>
</dbReference>
<dbReference type="GO" id="GO:0016491">
    <property type="term" value="F:oxidoreductase activity"/>
    <property type="evidence" value="ECO:0007669"/>
    <property type="project" value="InterPro"/>
</dbReference>
<feature type="domain" description="Enoyl reductase (ER)" evidence="2">
    <location>
        <begin position="10"/>
        <end position="323"/>
    </location>
</feature>
<dbReference type="SUPFAM" id="SSF50129">
    <property type="entry name" value="GroES-like"/>
    <property type="match status" value="1"/>
</dbReference>
<reference evidence="3" key="1">
    <citation type="submission" date="2023-06" db="EMBL/GenBank/DDBJ databases">
        <title>Sysu t00039.</title>
        <authorList>
            <person name="Gao L."/>
            <person name="Fang B.-Z."/>
            <person name="Li W.-J."/>
        </authorList>
    </citation>
    <scope>NUCLEOTIDE SEQUENCE</scope>
    <source>
        <strain evidence="3">SYSU T00039</strain>
    </source>
</reference>
<gene>
    <name evidence="3" type="ORF">QQX10_01760</name>
</gene>
<dbReference type="Gene3D" id="3.40.50.720">
    <property type="entry name" value="NAD(P)-binding Rossmann-like Domain"/>
    <property type="match status" value="1"/>
</dbReference>
<evidence type="ECO:0000313" key="3">
    <source>
        <dbReference type="EMBL" id="MDN4486886.1"/>
    </source>
</evidence>
<dbReference type="Pfam" id="PF08240">
    <property type="entry name" value="ADH_N"/>
    <property type="match status" value="1"/>
</dbReference>
<keyword evidence="1" id="KW-0521">NADP</keyword>
<dbReference type="InterPro" id="IPR013154">
    <property type="entry name" value="ADH-like_N"/>
</dbReference>
<dbReference type="Pfam" id="PF00107">
    <property type="entry name" value="ADH_zinc_N"/>
    <property type="match status" value="1"/>
</dbReference>
<organism evidence="3 4">
    <name type="scientific">Demequina lignilytica</name>
    <dbReference type="NCBI Taxonomy" id="3051663"/>
    <lineage>
        <taxon>Bacteria</taxon>
        <taxon>Bacillati</taxon>
        <taxon>Actinomycetota</taxon>
        <taxon>Actinomycetes</taxon>
        <taxon>Micrococcales</taxon>
        <taxon>Demequinaceae</taxon>
        <taxon>Demequina</taxon>
    </lineage>
</organism>
<evidence type="ECO:0000259" key="2">
    <source>
        <dbReference type="SMART" id="SM00829"/>
    </source>
</evidence>
<dbReference type="PANTHER" id="PTHR44154">
    <property type="entry name" value="QUINONE OXIDOREDUCTASE"/>
    <property type="match status" value="1"/>
</dbReference>
<proteinExistence type="predicted"/>
<dbReference type="InterPro" id="IPR013149">
    <property type="entry name" value="ADH-like_C"/>
</dbReference>
<name>A0AAW7M4X8_9MICO</name>